<feature type="transmembrane region" description="Helical" evidence="7">
    <location>
        <begin position="141"/>
        <end position="165"/>
    </location>
</feature>
<dbReference type="Gene3D" id="1.10.3720.10">
    <property type="entry name" value="MetI-like"/>
    <property type="match status" value="2"/>
</dbReference>
<protein>
    <submittedName>
        <fullName evidence="9">ABC transporter permease</fullName>
    </submittedName>
</protein>
<feature type="transmembrane region" description="Helical" evidence="7">
    <location>
        <begin position="59"/>
        <end position="83"/>
    </location>
</feature>
<feature type="domain" description="ABC transmembrane type-1" evidence="8">
    <location>
        <begin position="57"/>
        <end position="265"/>
    </location>
</feature>
<dbReference type="EMBL" id="JBFRYC010000003">
    <property type="protein sequence ID" value="MEX1661413.1"/>
    <property type="molecule type" value="Genomic_DNA"/>
</dbReference>
<dbReference type="PANTHER" id="PTHR30183">
    <property type="entry name" value="MOLYBDENUM TRANSPORT SYSTEM PERMEASE PROTEIN MODB"/>
    <property type="match status" value="1"/>
</dbReference>
<comment type="caution">
    <text evidence="9">The sequence shown here is derived from an EMBL/GenBank/DDBJ whole genome shotgun (WGS) entry which is preliminary data.</text>
</comment>
<keyword evidence="5 7" id="KW-1133">Transmembrane helix</keyword>
<evidence type="ECO:0000256" key="3">
    <source>
        <dbReference type="ARBA" id="ARBA00022475"/>
    </source>
</evidence>
<feature type="transmembrane region" description="Helical" evidence="7">
    <location>
        <begin position="95"/>
        <end position="121"/>
    </location>
</feature>
<keyword evidence="3" id="KW-1003">Cell membrane</keyword>
<evidence type="ECO:0000256" key="7">
    <source>
        <dbReference type="SAM" id="Phobius"/>
    </source>
</evidence>
<feature type="transmembrane region" description="Helical" evidence="7">
    <location>
        <begin position="465"/>
        <end position="486"/>
    </location>
</feature>
<feature type="transmembrane region" description="Helical" evidence="7">
    <location>
        <begin position="199"/>
        <end position="221"/>
    </location>
</feature>
<feature type="transmembrane region" description="Helical" evidence="7">
    <location>
        <begin position="290"/>
        <end position="322"/>
    </location>
</feature>
<feature type="transmembrane region" description="Helical" evidence="7">
    <location>
        <begin position="513"/>
        <end position="539"/>
    </location>
</feature>
<sequence length="551" mass="57654">MIAARALFLLLLGAPVLIGAGLTLGTALGWQPGIGRFDLGWQGFAQAVALPGFASSLRLTLITGIGATLGSLAVSVPLGLWLVGKSGAVRFLTPLLAVPHAALAIGLAFLLAPSGWAVRLISPWATGWDLPPAVITVGDPWGFTLILGLMLKEVPFLVLATLVAAGTRDIAGQMAAGRALGYPPGQVWRLMIWPQLYPALRLPVLIVLGFSLSVVDMALVLGPSNPPVMAVQILRLFGAPDPAMAQPASAMAVILLGVMALSLLAWLAGERAIAALGRIWLRQGRRGRRGAQLAGPFMAIIGVVLGLGALGALLLWSVATFWRFPNALPSGFSGRLWGSADWLAPALSTLGLALASGTIALCLSLFWLEIEDRTQRRLHLGWLIALPLLLPQIGFLQGLTTGFLWLGLPPGPLAVIWAQLLFVFPYVMIALTGPWRALDPALLATAASLGAGPTRRFFAVKVPMLAAPIATAVAIGIAVSVAQYLAVLLPGAGRVRVLATEAVALASGADRRLAAIMALMQAALPLIGYLLALTLPLWLHRNRRGLRGGAT</sequence>
<dbReference type="RefSeq" id="WP_368391451.1">
    <property type="nucleotide sequence ID" value="NZ_JBFRYC010000003.1"/>
</dbReference>
<dbReference type="PANTHER" id="PTHR30183:SF6">
    <property type="entry name" value="INNER MEMBRANE ABC TRANSPORTER PERMEASE PROTEIN YNJC"/>
    <property type="match status" value="1"/>
</dbReference>
<dbReference type="SUPFAM" id="SSF161098">
    <property type="entry name" value="MetI-like"/>
    <property type="match status" value="2"/>
</dbReference>
<feature type="domain" description="ABC transmembrane type-1" evidence="8">
    <location>
        <begin position="346"/>
        <end position="532"/>
    </location>
</feature>
<keyword evidence="4 7" id="KW-0812">Transmembrane</keyword>
<feature type="transmembrane region" description="Helical" evidence="7">
    <location>
        <begin position="414"/>
        <end position="433"/>
    </location>
</feature>
<comment type="subcellular location">
    <subcellularLocation>
        <location evidence="1">Cell membrane</location>
        <topology evidence="1">Multi-pass membrane protein</topology>
    </subcellularLocation>
</comment>
<organism evidence="9 10">
    <name type="scientific">Thioclava arctica</name>
    <dbReference type="NCBI Taxonomy" id="3238301"/>
    <lineage>
        <taxon>Bacteria</taxon>
        <taxon>Pseudomonadati</taxon>
        <taxon>Pseudomonadota</taxon>
        <taxon>Alphaproteobacteria</taxon>
        <taxon>Rhodobacterales</taxon>
        <taxon>Paracoccaceae</taxon>
        <taxon>Thioclava</taxon>
    </lineage>
</organism>
<accession>A0ABV3TIN6</accession>
<dbReference type="CDD" id="cd06261">
    <property type="entry name" value="TM_PBP2"/>
    <property type="match status" value="2"/>
</dbReference>
<feature type="transmembrane region" description="Helical" evidence="7">
    <location>
        <begin position="248"/>
        <end position="269"/>
    </location>
</feature>
<evidence type="ECO:0000259" key="8">
    <source>
        <dbReference type="PROSITE" id="PS50928"/>
    </source>
</evidence>
<evidence type="ECO:0000256" key="4">
    <source>
        <dbReference type="ARBA" id="ARBA00022692"/>
    </source>
</evidence>
<evidence type="ECO:0000256" key="6">
    <source>
        <dbReference type="ARBA" id="ARBA00023136"/>
    </source>
</evidence>
<evidence type="ECO:0000256" key="2">
    <source>
        <dbReference type="ARBA" id="ARBA00022448"/>
    </source>
</evidence>
<feature type="transmembrane region" description="Helical" evidence="7">
    <location>
        <begin position="380"/>
        <end position="408"/>
    </location>
</feature>
<evidence type="ECO:0000313" key="10">
    <source>
        <dbReference type="Proteomes" id="UP001557465"/>
    </source>
</evidence>
<dbReference type="InterPro" id="IPR000515">
    <property type="entry name" value="MetI-like"/>
</dbReference>
<gene>
    <name evidence="9" type="ORF">AB4874_07075</name>
</gene>
<dbReference type="InterPro" id="IPR035906">
    <property type="entry name" value="MetI-like_sf"/>
</dbReference>
<keyword evidence="2" id="KW-0813">Transport</keyword>
<evidence type="ECO:0000256" key="1">
    <source>
        <dbReference type="ARBA" id="ARBA00004651"/>
    </source>
</evidence>
<dbReference type="Proteomes" id="UP001557465">
    <property type="component" value="Unassembled WGS sequence"/>
</dbReference>
<evidence type="ECO:0000313" key="9">
    <source>
        <dbReference type="EMBL" id="MEX1661413.1"/>
    </source>
</evidence>
<reference evidence="9 10" key="1">
    <citation type="journal article" date="2011" name="Int. J. Syst. Evol. Microbiol.">
        <title>Zhongshania antarctica gen. nov., sp. nov. and Zhongshania guokunii sp. nov., gammaproteobacteria respectively isolated from coastal attached (fast) ice and surface seawater of the Antarctic.</title>
        <authorList>
            <person name="Li H.J."/>
            <person name="Zhang X.Y."/>
            <person name="Chen C.X."/>
            <person name="Zhang Y.J."/>
            <person name="Gao Z.M."/>
            <person name="Yu Y."/>
            <person name="Chen X.L."/>
            <person name="Chen B."/>
            <person name="Zhang Y.Z."/>
        </authorList>
    </citation>
    <scope>NUCLEOTIDE SEQUENCE [LARGE SCALE GENOMIC DNA]</scope>
    <source>
        <strain evidence="9 10">15-R06ZXC-3</strain>
    </source>
</reference>
<name>A0ABV3TIN6_9RHOB</name>
<proteinExistence type="predicted"/>
<evidence type="ECO:0000256" key="5">
    <source>
        <dbReference type="ARBA" id="ARBA00022989"/>
    </source>
</evidence>
<dbReference type="PROSITE" id="PS50928">
    <property type="entry name" value="ABC_TM1"/>
    <property type="match status" value="2"/>
</dbReference>
<keyword evidence="6 7" id="KW-0472">Membrane</keyword>
<feature type="transmembrane region" description="Helical" evidence="7">
    <location>
        <begin position="342"/>
        <end position="368"/>
    </location>
</feature>
<keyword evidence="10" id="KW-1185">Reference proteome</keyword>